<proteinExistence type="predicted"/>
<feature type="compositionally biased region" description="Low complexity" evidence="2">
    <location>
        <begin position="196"/>
        <end position="214"/>
    </location>
</feature>
<sequence>MTRLPARIRARRRLLALSALPAIAVVVLGTKLISVAVVGDSAREHFEAGNIGALREDVSLLQVLNIVEPANAQWAAGGLAVLEDRLDDAQAQFSAALANIDAAQSCPVRVNLELVTERQGDIDAWEARLDEARQNYESALTVIAEAPPRCFADNSDPDPQRQAVRRDAEARVRAKIADLGTVAPLAPPSPPPPATAPNAAAAPPVPAVDPNAPTDPRRLDLGGDPLEVLRQVLRDAAG</sequence>
<protein>
    <submittedName>
        <fullName evidence="3">Uncharacterized protein</fullName>
    </submittedName>
</protein>
<organism evidence="3 4">
    <name type="scientific">Mycolicibacterium iranicum</name>
    <name type="common">Mycobacterium iranicum</name>
    <dbReference type="NCBI Taxonomy" id="912594"/>
    <lineage>
        <taxon>Bacteria</taxon>
        <taxon>Bacillati</taxon>
        <taxon>Actinomycetota</taxon>
        <taxon>Actinomycetes</taxon>
        <taxon>Mycobacteriales</taxon>
        <taxon>Mycobacteriaceae</taxon>
        <taxon>Mycolicibacterium</taxon>
    </lineage>
</organism>
<name>A0A1X1WSZ4_MYCIR</name>
<comment type="caution">
    <text evidence="3">The sequence shown here is derived from an EMBL/GenBank/DDBJ whole genome shotgun (WGS) entry which is preliminary data.</text>
</comment>
<gene>
    <name evidence="3" type="ORF">AWC12_09455</name>
</gene>
<evidence type="ECO:0000256" key="2">
    <source>
        <dbReference type="SAM" id="MobiDB-lite"/>
    </source>
</evidence>
<reference evidence="3 4" key="1">
    <citation type="submission" date="2016-01" db="EMBL/GenBank/DDBJ databases">
        <title>The new phylogeny of the genus Mycobacterium.</title>
        <authorList>
            <person name="Tarcisio F."/>
            <person name="Conor M."/>
            <person name="Antonella G."/>
            <person name="Elisabetta G."/>
            <person name="Giulia F.S."/>
            <person name="Sara T."/>
            <person name="Anna F."/>
            <person name="Clotilde B."/>
            <person name="Roberto B."/>
            <person name="Veronica D.S."/>
            <person name="Fabio R."/>
            <person name="Monica P."/>
            <person name="Olivier J."/>
            <person name="Enrico T."/>
            <person name="Nicola S."/>
        </authorList>
    </citation>
    <scope>NUCLEOTIDE SEQUENCE [LARGE SCALE GENOMIC DNA]</scope>
    <source>
        <strain evidence="3 4">DSM 45541</strain>
    </source>
</reference>
<evidence type="ECO:0000256" key="1">
    <source>
        <dbReference type="SAM" id="Coils"/>
    </source>
</evidence>
<feature type="region of interest" description="Disordered" evidence="2">
    <location>
        <begin position="179"/>
        <end position="225"/>
    </location>
</feature>
<dbReference type="AlphaFoldDB" id="A0A1X1WSZ4"/>
<feature type="coiled-coil region" evidence="1">
    <location>
        <begin position="79"/>
        <end position="142"/>
    </location>
</feature>
<dbReference type="EMBL" id="LQPC01000026">
    <property type="protein sequence ID" value="ORV89629.1"/>
    <property type="molecule type" value="Genomic_DNA"/>
</dbReference>
<keyword evidence="1" id="KW-0175">Coiled coil</keyword>
<accession>A0A1X1WSZ4</accession>
<dbReference type="Proteomes" id="UP000193622">
    <property type="component" value="Unassembled WGS sequence"/>
</dbReference>
<feature type="compositionally biased region" description="Pro residues" evidence="2">
    <location>
        <begin position="185"/>
        <end position="195"/>
    </location>
</feature>
<evidence type="ECO:0000313" key="4">
    <source>
        <dbReference type="Proteomes" id="UP000193622"/>
    </source>
</evidence>
<dbReference type="RefSeq" id="WP_085173624.1">
    <property type="nucleotide sequence ID" value="NZ_LQPC01000026.1"/>
</dbReference>
<evidence type="ECO:0000313" key="3">
    <source>
        <dbReference type="EMBL" id="ORV89629.1"/>
    </source>
</evidence>